<sequence length="107" mass="11793">MFDLELGSYGNIIKIPVPSDINLSTFKLTETQTALIVSDGDTINTITDTFEIDVDNAILNWTVPNTLPITIAGTYSYQLEFINGPRGTTTSILNRTRLGTINVKTRL</sequence>
<evidence type="ECO:0000313" key="1">
    <source>
        <dbReference type="EMBL" id="XBQ68748.1"/>
    </source>
</evidence>
<protein>
    <submittedName>
        <fullName evidence="1">Uncharacterized protein</fullName>
    </submittedName>
</protein>
<proteinExistence type="predicted"/>
<accession>A0AAU7N461</accession>
<reference evidence="1" key="1">
    <citation type="submission" date="2024-05" db="EMBL/GenBank/DDBJ databases">
        <title>The simplest Porifera holobiont: glass sponge Aphrocallistes beatrix thrives with only two symbionts.</title>
        <authorList>
            <person name="N Garritano A."/>
            <person name="A Allen M."/>
            <person name="Thomas T."/>
        </authorList>
    </citation>
    <scope>NUCLEOTIDE SEQUENCE</scope>
    <source>
        <strain evidence="1">AB1</strain>
    </source>
</reference>
<organism evidence="1">
    <name type="scientific">Nitrosopumivirus cobalaminus</name>
    <dbReference type="NCBI Taxonomy" id="3158414"/>
    <lineage>
        <taxon>Viruses</taxon>
    </lineage>
</organism>
<dbReference type="EMBL" id="PP848464">
    <property type="protein sequence ID" value="XBQ68748.1"/>
    <property type="molecule type" value="Genomic_DNA"/>
</dbReference>
<name>A0AAU7N461_9VIRU</name>
<gene>
    <name evidence="1" type="ORF">ZGOWGMRN_CDS_0011</name>
</gene>